<feature type="transmembrane region" description="Helical" evidence="6">
    <location>
        <begin position="36"/>
        <end position="54"/>
    </location>
</feature>
<dbReference type="OrthoDB" id="3934549at2759"/>
<sequence length="227" mass="25411">LFLASSKHGAGRHNYYIPHQSQIEAQHLLYASTLPWAPSMMFIKISIACMLLRIRHTRQWLIFLWSMIAIQIASCIASLVFQLVQCIPMGAIWNPEGHPNATCAKPQSAFISLYVNSAISIATDLIFAAVPFIFIRRMQRPLRERIILSCLMGMGVFAAAASIVKTTLVPYYGITGDSLWDAIDLTLWSILEEQVGIIAACIPCLKSPFERTLHRIGFLSRMSSTVR</sequence>
<accession>A0A9P4UWT9</accession>
<dbReference type="EMBL" id="ML996292">
    <property type="protein sequence ID" value="KAF2728173.1"/>
    <property type="molecule type" value="Genomic_DNA"/>
</dbReference>
<comment type="similarity">
    <text evidence="5">Belongs to the SAT4 family.</text>
</comment>
<dbReference type="GO" id="GO:0016020">
    <property type="term" value="C:membrane"/>
    <property type="evidence" value="ECO:0007669"/>
    <property type="project" value="UniProtKB-SubCell"/>
</dbReference>
<dbReference type="PANTHER" id="PTHR33048">
    <property type="entry name" value="PTH11-LIKE INTEGRAL MEMBRANE PROTEIN (AFU_ORTHOLOGUE AFUA_5G11245)"/>
    <property type="match status" value="1"/>
</dbReference>
<keyword evidence="3 6" id="KW-1133">Transmembrane helix</keyword>
<evidence type="ECO:0000256" key="6">
    <source>
        <dbReference type="SAM" id="Phobius"/>
    </source>
</evidence>
<reference evidence="8" key="1">
    <citation type="journal article" date="2020" name="Stud. Mycol.">
        <title>101 Dothideomycetes genomes: a test case for predicting lifestyles and emergence of pathogens.</title>
        <authorList>
            <person name="Haridas S."/>
            <person name="Albert R."/>
            <person name="Binder M."/>
            <person name="Bloem J."/>
            <person name="Labutti K."/>
            <person name="Salamov A."/>
            <person name="Andreopoulos B."/>
            <person name="Baker S."/>
            <person name="Barry K."/>
            <person name="Bills G."/>
            <person name="Bluhm B."/>
            <person name="Cannon C."/>
            <person name="Castanera R."/>
            <person name="Culley D."/>
            <person name="Daum C."/>
            <person name="Ezra D."/>
            <person name="Gonzalez J."/>
            <person name="Henrissat B."/>
            <person name="Kuo A."/>
            <person name="Liang C."/>
            <person name="Lipzen A."/>
            <person name="Lutzoni F."/>
            <person name="Magnuson J."/>
            <person name="Mondo S."/>
            <person name="Nolan M."/>
            <person name="Ohm R."/>
            <person name="Pangilinan J."/>
            <person name="Park H.-J."/>
            <person name="Ramirez L."/>
            <person name="Alfaro M."/>
            <person name="Sun H."/>
            <person name="Tritt A."/>
            <person name="Yoshinaga Y."/>
            <person name="Zwiers L.-H."/>
            <person name="Turgeon B."/>
            <person name="Goodwin S."/>
            <person name="Spatafora J."/>
            <person name="Crous P."/>
            <person name="Grigoriev I."/>
        </authorList>
    </citation>
    <scope>NUCLEOTIDE SEQUENCE</scope>
    <source>
        <strain evidence="8">CBS 125425</strain>
    </source>
</reference>
<feature type="transmembrane region" description="Helical" evidence="6">
    <location>
        <begin position="113"/>
        <end position="134"/>
    </location>
</feature>
<feature type="transmembrane region" description="Helical" evidence="6">
    <location>
        <begin position="146"/>
        <end position="165"/>
    </location>
</feature>
<comment type="caution">
    <text evidence="8">The sequence shown here is derived from an EMBL/GenBank/DDBJ whole genome shotgun (WGS) entry which is preliminary data.</text>
</comment>
<dbReference type="Pfam" id="PF20684">
    <property type="entry name" value="Fung_rhodopsin"/>
    <property type="match status" value="1"/>
</dbReference>
<keyword evidence="9" id="KW-1185">Reference proteome</keyword>
<proteinExistence type="inferred from homology"/>
<comment type="subcellular location">
    <subcellularLocation>
        <location evidence="1">Membrane</location>
        <topology evidence="1">Multi-pass membrane protein</topology>
    </subcellularLocation>
</comment>
<evidence type="ECO:0000259" key="7">
    <source>
        <dbReference type="Pfam" id="PF20684"/>
    </source>
</evidence>
<evidence type="ECO:0000313" key="8">
    <source>
        <dbReference type="EMBL" id="KAF2728173.1"/>
    </source>
</evidence>
<feature type="transmembrane region" description="Helical" evidence="6">
    <location>
        <begin position="61"/>
        <end position="93"/>
    </location>
</feature>
<dbReference type="AlphaFoldDB" id="A0A9P4UWT9"/>
<feature type="non-terminal residue" evidence="8">
    <location>
        <position position="227"/>
    </location>
</feature>
<evidence type="ECO:0000313" key="9">
    <source>
        <dbReference type="Proteomes" id="UP000799444"/>
    </source>
</evidence>
<keyword evidence="4 6" id="KW-0472">Membrane</keyword>
<protein>
    <recommendedName>
        <fullName evidence="7">Rhodopsin domain-containing protein</fullName>
    </recommendedName>
</protein>
<dbReference type="InterPro" id="IPR052337">
    <property type="entry name" value="SAT4-like"/>
</dbReference>
<feature type="non-terminal residue" evidence="8">
    <location>
        <position position="1"/>
    </location>
</feature>
<name>A0A9P4UWT9_9PLEO</name>
<dbReference type="PANTHER" id="PTHR33048:SF129">
    <property type="entry name" value="INTEGRAL MEMBRANE PROTEIN-RELATED"/>
    <property type="match status" value="1"/>
</dbReference>
<evidence type="ECO:0000256" key="2">
    <source>
        <dbReference type="ARBA" id="ARBA00022692"/>
    </source>
</evidence>
<evidence type="ECO:0000256" key="5">
    <source>
        <dbReference type="ARBA" id="ARBA00038359"/>
    </source>
</evidence>
<keyword evidence="2 6" id="KW-0812">Transmembrane</keyword>
<evidence type="ECO:0000256" key="4">
    <source>
        <dbReference type="ARBA" id="ARBA00023136"/>
    </source>
</evidence>
<evidence type="ECO:0000256" key="3">
    <source>
        <dbReference type="ARBA" id="ARBA00022989"/>
    </source>
</evidence>
<evidence type="ECO:0000256" key="1">
    <source>
        <dbReference type="ARBA" id="ARBA00004141"/>
    </source>
</evidence>
<dbReference type="InterPro" id="IPR049326">
    <property type="entry name" value="Rhodopsin_dom_fungi"/>
</dbReference>
<dbReference type="Proteomes" id="UP000799444">
    <property type="component" value="Unassembled WGS sequence"/>
</dbReference>
<feature type="domain" description="Rhodopsin" evidence="7">
    <location>
        <begin position="4"/>
        <end position="211"/>
    </location>
</feature>
<gene>
    <name evidence="8" type="ORF">EJ04DRAFT_397423</name>
</gene>
<organism evidence="8 9">
    <name type="scientific">Polyplosphaeria fusca</name>
    <dbReference type="NCBI Taxonomy" id="682080"/>
    <lineage>
        <taxon>Eukaryota</taxon>
        <taxon>Fungi</taxon>
        <taxon>Dikarya</taxon>
        <taxon>Ascomycota</taxon>
        <taxon>Pezizomycotina</taxon>
        <taxon>Dothideomycetes</taxon>
        <taxon>Pleosporomycetidae</taxon>
        <taxon>Pleosporales</taxon>
        <taxon>Tetraplosphaeriaceae</taxon>
        <taxon>Polyplosphaeria</taxon>
    </lineage>
</organism>